<evidence type="ECO:0000256" key="2">
    <source>
        <dbReference type="PROSITE-ProRule" id="PRU00703"/>
    </source>
</evidence>
<evidence type="ECO:0000256" key="1">
    <source>
        <dbReference type="ARBA" id="ARBA00023122"/>
    </source>
</evidence>
<dbReference type="InterPro" id="IPR046342">
    <property type="entry name" value="CBS_dom_sf"/>
</dbReference>
<dbReference type="AlphaFoldDB" id="A0A1W1I9S3"/>
<gene>
    <name evidence="4" type="ORF">NSJP_3575</name>
</gene>
<dbReference type="Pfam" id="PF00571">
    <property type="entry name" value="CBS"/>
    <property type="match status" value="2"/>
</dbReference>
<proteinExistence type="predicted"/>
<protein>
    <recommendedName>
        <fullName evidence="3">CBS domain-containing protein</fullName>
    </recommendedName>
</protein>
<feature type="domain" description="CBS" evidence="3">
    <location>
        <begin position="75"/>
        <end position="130"/>
    </location>
</feature>
<dbReference type="InterPro" id="IPR051257">
    <property type="entry name" value="Diverse_CBS-Domain"/>
</dbReference>
<evidence type="ECO:0000259" key="3">
    <source>
        <dbReference type="PROSITE" id="PS51371"/>
    </source>
</evidence>
<dbReference type="OrthoDB" id="9789996at2"/>
<dbReference type="PANTHER" id="PTHR43080">
    <property type="entry name" value="CBS DOMAIN-CONTAINING PROTEIN CBSX3, MITOCHONDRIAL"/>
    <property type="match status" value="1"/>
</dbReference>
<dbReference type="EMBL" id="LT828648">
    <property type="protein sequence ID" value="SLM49742.1"/>
    <property type="molecule type" value="Genomic_DNA"/>
</dbReference>
<sequence length="130" mass="14365">MVPVKSFMVPKDKFVTVERDTDVQTAGRIMRDRGIGSLFVTNGKEIIGIITDTDMVRRVVAAGADTHKTTVEQIMSAPIMTIEESKTLLDANDLMAQSHLRHLGVTKEGKLVGMISVRDLVVFLTNLPRK</sequence>
<dbReference type="SMART" id="SM00116">
    <property type="entry name" value="CBS"/>
    <property type="match status" value="2"/>
</dbReference>
<dbReference type="PANTHER" id="PTHR43080:SF2">
    <property type="entry name" value="CBS DOMAIN-CONTAINING PROTEIN"/>
    <property type="match status" value="1"/>
</dbReference>
<keyword evidence="5" id="KW-1185">Reference proteome</keyword>
<dbReference type="Proteomes" id="UP000192042">
    <property type="component" value="Chromosome I"/>
</dbReference>
<dbReference type="STRING" id="1325564.NSJP_3575"/>
<reference evidence="4 5" key="1">
    <citation type="submission" date="2017-03" db="EMBL/GenBank/DDBJ databases">
        <authorList>
            <person name="Afonso C.L."/>
            <person name="Miller P.J."/>
            <person name="Scott M.A."/>
            <person name="Spackman E."/>
            <person name="Goraichik I."/>
            <person name="Dimitrov K.M."/>
            <person name="Suarez D.L."/>
            <person name="Swayne D.E."/>
        </authorList>
    </citation>
    <scope>NUCLEOTIDE SEQUENCE [LARGE SCALE GENOMIC DNA]</scope>
    <source>
        <strain evidence="4">Genome sequencing of Nitrospira japonica strain NJ11</strain>
    </source>
</reference>
<dbReference type="Gene3D" id="3.10.580.10">
    <property type="entry name" value="CBS-domain"/>
    <property type="match status" value="1"/>
</dbReference>
<evidence type="ECO:0000313" key="5">
    <source>
        <dbReference type="Proteomes" id="UP000192042"/>
    </source>
</evidence>
<feature type="domain" description="CBS" evidence="3">
    <location>
        <begin position="8"/>
        <end position="66"/>
    </location>
</feature>
<dbReference type="InterPro" id="IPR000644">
    <property type="entry name" value="CBS_dom"/>
</dbReference>
<accession>A0A1W1I9S3</accession>
<dbReference type="RefSeq" id="WP_080887915.1">
    <property type="nucleotide sequence ID" value="NZ_LT828648.1"/>
</dbReference>
<dbReference type="SUPFAM" id="SSF54631">
    <property type="entry name" value="CBS-domain pair"/>
    <property type="match status" value="1"/>
</dbReference>
<dbReference type="KEGG" id="nja:NSJP_3575"/>
<evidence type="ECO:0000313" key="4">
    <source>
        <dbReference type="EMBL" id="SLM49742.1"/>
    </source>
</evidence>
<keyword evidence="1 2" id="KW-0129">CBS domain</keyword>
<dbReference type="PROSITE" id="PS51371">
    <property type="entry name" value="CBS"/>
    <property type="match status" value="2"/>
</dbReference>
<organism evidence="4 5">
    <name type="scientific">Nitrospira japonica</name>
    <dbReference type="NCBI Taxonomy" id="1325564"/>
    <lineage>
        <taxon>Bacteria</taxon>
        <taxon>Pseudomonadati</taxon>
        <taxon>Nitrospirota</taxon>
        <taxon>Nitrospiria</taxon>
        <taxon>Nitrospirales</taxon>
        <taxon>Nitrospiraceae</taxon>
        <taxon>Nitrospira</taxon>
    </lineage>
</organism>
<name>A0A1W1I9S3_9BACT</name>